<dbReference type="GO" id="GO:0090374">
    <property type="term" value="P:oligopeptide export from mitochondrion"/>
    <property type="evidence" value="ECO:0007669"/>
    <property type="project" value="TreeGrafter"/>
</dbReference>
<accession>A0A8J8T9V2</accession>
<feature type="transmembrane region" description="Helical" evidence="11">
    <location>
        <begin position="189"/>
        <end position="207"/>
    </location>
</feature>
<dbReference type="InterPro" id="IPR011527">
    <property type="entry name" value="ABC1_TM_dom"/>
</dbReference>
<dbReference type="PROSITE" id="PS50929">
    <property type="entry name" value="ABC_TM1F"/>
    <property type="match status" value="2"/>
</dbReference>
<keyword evidence="6" id="KW-0067">ATP-binding</keyword>
<feature type="domain" description="ABC transmembrane type-1" evidence="13">
    <location>
        <begin position="70"/>
        <end position="365"/>
    </location>
</feature>
<feature type="transmembrane region" description="Helical" evidence="11">
    <location>
        <begin position="862"/>
        <end position="881"/>
    </location>
</feature>
<evidence type="ECO:0000256" key="3">
    <source>
        <dbReference type="ARBA" id="ARBA00022448"/>
    </source>
</evidence>
<dbReference type="PROSITE" id="PS00211">
    <property type="entry name" value="ABC_TRANSPORTER_1"/>
    <property type="match status" value="2"/>
</dbReference>
<dbReference type="PROSITE" id="PS50893">
    <property type="entry name" value="ABC_TRANSPORTER_2"/>
    <property type="match status" value="2"/>
</dbReference>
<keyword evidence="9" id="KW-0175">Coiled coil</keyword>
<feature type="transmembrane region" description="Helical" evidence="11">
    <location>
        <begin position="713"/>
        <end position="742"/>
    </location>
</feature>
<keyword evidence="15" id="KW-1185">Reference proteome</keyword>
<evidence type="ECO:0000256" key="6">
    <source>
        <dbReference type="ARBA" id="ARBA00022840"/>
    </source>
</evidence>
<dbReference type="Gene3D" id="1.20.1560.10">
    <property type="entry name" value="ABC transporter type 1, transmembrane domain"/>
    <property type="match status" value="1"/>
</dbReference>
<feature type="transmembrane region" description="Helical" evidence="11">
    <location>
        <begin position="336"/>
        <end position="357"/>
    </location>
</feature>
<dbReference type="EMBL" id="RRYP01000846">
    <property type="protein sequence ID" value="TNV86766.1"/>
    <property type="molecule type" value="Genomic_DNA"/>
</dbReference>
<evidence type="ECO:0000256" key="1">
    <source>
        <dbReference type="ARBA" id="ARBA00004141"/>
    </source>
</evidence>
<dbReference type="Pfam" id="PF00005">
    <property type="entry name" value="ABC_tran"/>
    <property type="match status" value="3"/>
</dbReference>
<dbReference type="InterPro" id="IPR003439">
    <property type="entry name" value="ABC_transporter-like_ATP-bd"/>
</dbReference>
<keyword evidence="5" id="KW-0547">Nucleotide-binding</keyword>
<keyword evidence="8 11" id="KW-0472">Membrane</keyword>
<dbReference type="NCBIfam" id="NF010167">
    <property type="entry name" value="PRK13648.1"/>
    <property type="match status" value="3"/>
</dbReference>
<dbReference type="InterPro" id="IPR017871">
    <property type="entry name" value="ABC_transporter-like_CS"/>
</dbReference>
<evidence type="ECO:0000256" key="10">
    <source>
        <dbReference type="SAM" id="MobiDB-lite"/>
    </source>
</evidence>
<gene>
    <name evidence="14" type="ORF">FGO68_gene3299</name>
</gene>
<feature type="transmembrane region" description="Helical" evidence="11">
    <location>
        <begin position="836"/>
        <end position="856"/>
    </location>
</feature>
<feature type="domain" description="ABC transporter" evidence="12">
    <location>
        <begin position="1046"/>
        <end position="1477"/>
    </location>
</feature>
<organism evidence="14 15">
    <name type="scientific">Halteria grandinella</name>
    <dbReference type="NCBI Taxonomy" id="5974"/>
    <lineage>
        <taxon>Eukaryota</taxon>
        <taxon>Sar</taxon>
        <taxon>Alveolata</taxon>
        <taxon>Ciliophora</taxon>
        <taxon>Intramacronucleata</taxon>
        <taxon>Spirotrichea</taxon>
        <taxon>Stichotrichia</taxon>
        <taxon>Sporadotrichida</taxon>
        <taxon>Halteriidae</taxon>
        <taxon>Halteria</taxon>
    </lineage>
</organism>
<dbReference type="PANTHER" id="PTHR43394">
    <property type="entry name" value="ATP-DEPENDENT PERMEASE MDL1, MITOCHONDRIAL"/>
    <property type="match status" value="1"/>
</dbReference>
<feature type="domain" description="ABC transmembrane type-1" evidence="13">
    <location>
        <begin position="720"/>
        <end position="1012"/>
    </location>
</feature>
<evidence type="ECO:0000256" key="8">
    <source>
        <dbReference type="ARBA" id="ARBA00023136"/>
    </source>
</evidence>
<dbReference type="Pfam" id="PF00664">
    <property type="entry name" value="ABC_membrane"/>
    <property type="match status" value="2"/>
</dbReference>
<evidence type="ECO:0000313" key="15">
    <source>
        <dbReference type="Proteomes" id="UP000785679"/>
    </source>
</evidence>
<evidence type="ECO:0000256" key="2">
    <source>
        <dbReference type="ARBA" id="ARBA00007577"/>
    </source>
</evidence>
<feature type="transmembrane region" description="Helical" evidence="11">
    <location>
        <begin position="952"/>
        <end position="976"/>
    </location>
</feature>
<reference evidence="14" key="1">
    <citation type="submission" date="2019-06" db="EMBL/GenBank/DDBJ databases">
        <authorList>
            <person name="Zheng W."/>
        </authorList>
    </citation>
    <scope>NUCLEOTIDE SEQUENCE</scope>
    <source>
        <strain evidence="14">QDHG01</strain>
    </source>
</reference>
<feature type="coiled-coil region" evidence="9">
    <location>
        <begin position="1156"/>
        <end position="1196"/>
    </location>
</feature>
<comment type="caution">
    <text evidence="14">The sequence shown here is derived from an EMBL/GenBank/DDBJ whole genome shotgun (WGS) entry which is preliminary data.</text>
</comment>
<dbReference type="InterPro" id="IPR036640">
    <property type="entry name" value="ABC1_TM_sf"/>
</dbReference>
<dbReference type="InterPro" id="IPR039421">
    <property type="entry name" value="Type_1_exporter"/>
</dbReference>
<evidence type="ECO:0000256" key="7">
    <source>
        <dbReference type="ARBA" id="ARBA00022989"/>
    </source>
</evidence>
<evidence type="ECO:0000256" key="5">
    <source>
        <dbReference type="ARBA" id="ARBA00022741"/>
    </source>
</evidence>
<dbReference type="Gene3D" id="3.40.50.300">
    <property type="entry name" value="P-loop containing nucleotide triphosphate hydrolases"/>
    <property type="match status" value="3"/>
</dbReference>
<evidence type="ECO:0000256" key="4">
    <source>
        <dbReference type="ARBA" id="ARBA00022692"/>
    </source>
</evidence>
<feature type="transmembrane region" description="Helical" evidence="11">
    <location>
        <begin position="113"/>
        <end position="134"/>
    </location>
</feature>
<dbReference type="CDD" id="cd18578">
    <property type="entry name" value="ABC_6TM_Pgp_ABCB1_D2_like"/>
    <property type="match status" value="1"/>
</dbReference>
<dbReference type="Proteomes" id="UP000785679">
    <property type="component" value="Unassembled WGS sequence"/>
</dbReference>
<dbReference type="FunFam" id="3.40.50.300:FF:000604">
    <property type="entry name" value="ABC transporter B family member 28"/>
    <property type="match status" value="1"/>
</dbReference>
<keyword evidence="7 11" id="KW-1133">Transmembrane helix</keyword>
<dbReference type="PANTHER" id="PTHR43394:SF27">
    <property type="entry name" value="ATP-DEPENDENT TRANSLOCASE ABCB1-LIKE"/>
    <property type="match status" value="1"/>
</dbReference>
<proteinExistence type="inferred from homology"/>
<name>A0A8J8T9V2_HALGN</name>
<dbReference type="InterPro" id="IPR027417">
    <property type="entry name" value="P-loop_NTPase"/>
</dbReference>
<dbReference type="SUPFAM" id="SSF90123">
    <property type="entry name" value="ABC transporter transmembrane region"/>
    <property type="match status" value="2"/>
</dbReference>
<dbReference type="CDD" id="cd18577">
    <property type="entry name" value="ABC_6TM_Pgp_ABCB1_D1_like"/>
    <property type="match status" value="1"/>
</dbReference>
<feature type="transmembrane region" description="Helical" evidence="11">
    <location>
        <begin position="213"/>
        <end position="233"/>
    </location>
</feature>
<evidence type="ECO:0000256" key="9">
    <source>
        <dbReference type="SAM" id="Coils"/>
    </source>
</evidence>
<dbReference type="SUPFAM" id="SSF52540">
    <property type="entry name" value="P-loop containing nucleoside triphosphate hydrolases"/>
    <property type="match status" value="2"/>
</dbReference>
<feature type="domain" description="ABC transporter" evidence="12">
    <location>
        <begin position="399"/>
        <end position="646"/>
    </location>
</feature>
<evidence type="ECO:0000259" key="13">
    <source>
        <dbReference type="PROSITE" id="PS50929"/>
    </source>
</evidence>
<evidence type="ECO:0000256" key="11">
    <source>
        <dbReference type="SAM" id="Phobius"/>
    </source>
</evidence>
<dbReference type="GO" id="GO:0005743">
    <property type="term" value="C:mitochondrial inner membrane"/>
    <property type="evidence" value="ECO:0007669"/>
    <property type="project" value="TreeGrafter"/>
</dbReference>
<sequence>MDQRKEDLKSQGDVKHPFKNDNHFQGALSKASQPEELKTDQSIEKPAQPKMIPMSQFFRYIKKRDRLLVIFGTIGAYAAGFILPCISIAMGAVTNTFDPKNGKEEILNVMKTVSLYICLVGIGMWIFGYIYYGFWQHLAQNVSFDLRSKYLHAILRQEVAFFEKSNVEQLPSQIGENFAIVTEAIGEKYSNIMFSSAAIVAGIGIAFYRGADFAAVCFAFLPIVFVAMVIFVIQVKKQTTAKMVVVAKLGGVIEESFTAIRLISSFANEDKEFNKFENLANQVSEVSKKQQLWTAMVVGFFKMCIFGYYCYSLYIGSIFVGEGRANPSNNYKKYDVGQILSVLISFMMGMMMLFGLTPNIQALVKAKVVGHTIFDVIERVPEIRDHDRCVDTFEISRSIKFNRVSFKYPTAKEDSKNTLDKISFNIKAGETTAIVGPSGSGKSTIVQMVERLYDPVEGDIFFDSQNIKDIKLKTLRESIGYVSQEPVLILGTIRDNLLFGNKDASEEEIKDALEKANATFIFDMQDKLETYIGSSSVLNMSGGQKQRIAIARALIKKPKLLILDEATSALDPKSEKEVQGAIDYISKEGQKEGQNKLTIVMIAHRLQTIMTAQNLLYIENSSSMLAGAKGTDDYNEIMQKLKEQNYKHQKDAMSAQDQDFAEETSISDIKQVVLKEEILKEKLFVQRDDMSEAIEKKADTSMRRIMSFYRPKWLTSIGCIFALVASFVWPVFGVIYCKLLFIMMSSFLPTFSDDRNWWCGMFLLQVGVSGIVYFLIKYIFFVAGENLTHDIKIKLFKGMIFKHLGWYDKKEHAPGILSNILSEEIGYLNGLTTEHLAILLEAYGCLIVGIVIALFYTWKMGLVTMALVPFVSFGGIMMARLSWKAKASKLGTEEKKEDPYNKSNALLSDIIMNYRTVIGFGEKNVDYLLQIFDKLLEEPTNRGIKNAHLAGFFFGYGQCVRFLFTGISFYIASVFISKQGEDPQETYTGLYILFMSALGTGISLSSAPSVAKAKSAGGKIFAIIDEDSQIDTRSDSGKKIITKGEIEFVNTEFKYPSRDQLVLDQMSFKIPATKKIALVGHSGCGKSTIANLLLRLYDVTGGKLLIDGVDIRDYNVKELRRQMGIVMQEPLLFNTTIKENILYGNDKADDAKVRQAAQMANALQFIESNIEDLDKEEVQKEVASQFNEKIDQLQKQYPKLGQLKSLLTDSEQDSITFTELSLVNQLLDQADDQLIKLISQNVSQFVQQVRSLSKILGTKWEDLALQYEYQQVLRPKILKDIEQTTLSPQIKLKLCQTVNLKNVLDSQGVKIIEELISISEKPEQVNLGQVLEKVELERQNDIKQAQLFRLQELLQAKHDNGSFKLHEGFNKECGLKGSKLSGGQKQRIAIARALIKDPKILILDEATSALDEKSQEIVQQALDRAMEGRTSIVIAHRLSTIRNCEWMFVIHKGKVVEQGTYEKLSADQNSHFYKLKAGMEM</sequence>
<feature type="transmembrane region" description="Helical" evidence="11">
    <location>
        <begin position="762"/>
        <end position="784"/>
    </location>
</feature>
<dbReference type="InterPro" id="IPR003593">
    <property type="entry name" value="AAA+_ATPase"/>
</dbReference>
<evidence type="ECO:0000259" key="12">
    <source>
        <dbReference type="PROSITE" id="PS50893"/>
    </source>
</evidence>
<feature type="compositionally biased region" description="Basic and acidic residues" evidence="10">
    <location>
        <begin position="1"/>
        <end position="22"/>
    </location>
</feature>
<dbReference type="OrthoDB" id="417789at2759"/>
<dbReference type="GO" id="GO:0015421">
    <property type="term" value="F:ABC-type oligopeptide transporter activity"/>
    <property type="evidence" value="ECO:0007669"/>
    <property type="project" value="TreeGrafter"/>
</dbReference>
<comment type="similarity">
    <text evidence="2">Belongs to the ABC transporter superfamily. ABCB family. Multidrug resistance exporter (TC 3.A.1.201) subfamily.</text>
</comment>
<dbReference type="SMART" id="SM00382">
    <property type="entry name" value="AAA"/>
    <property type="match status" value="2"/>
</dbReference>
<comment type="subcellular location">
    <subcellularLocation>
        <location evidence="1">Membrane</location>
        <topology evidence="1">Multi-pass membrane protein</topology>
    </subcellularLocation>
</comment>
<keyword evidence="4 11" id="KW-0812">Transmembrane</keyword>
<dbReference type="GO" id="GO:0005524">
    <property type="term" value="F:ATP binding"/>
    <property type="evidence" value="ECO:0007669"/>
    <property type="project" value="UniProtKB-KW"/>
</dbReference>
<feature type="transmembrane region" description="Helical" evidence="11">
    <location>
        <begin position="67"/>
        <end position="93"/>
    </location>
</feature>
<feature type="compositionally biased region" description="Basic and acidic residues" evidence="10">
    <location>
        <begin position="33"/>
        <end position="43"/>
    </location>
</feature>
<evidence type="ECO:0000313" key="14">
    <source>
        <dbReference type="EMBL" id="TNV86766.1"/>
    </source>
</evidence>
<feature type="region of interest" description="Disordered" evidence="10">
    <location>
        <begin position="1"/>
        <end position="45"/>
    </location>
</feature>
<dbReference type="GO" id="GO:0016887">
    <property type="term" value="F:ATP hydrolysis activity"/>
    <property type="evidence" value="ECO:0007669"/>
    <property type="project" value="InterPro"/>
</dbReference>
<keyword evidence="3" id="KW-0813">Transport</keyword>
<protein>
    <submittedName>
        <fullName evidence="14">Uncharacterized protein</fullName>
    </submittedName>
</protein>
<feature type="transmembrane region" description="Helical" evidence="11">
    <location>
        <begin position="292"/>
        <end position="316"/>
    </location>
</feature>